<dbReference type="GO" id="GO:0005886">
    <property type="term" value="C:plasma membrane"/>
    <property type="evidence" value="ECO:0007669"/>
    <property type="project" value="TreeGrafter"/>
</dbReference>
<dbReference type="Pfam" id="PF01554">
    <property type="entry name" value="MatE"/>
    <property type="match status" value="2"/>
</dbReference>
<evidence type="ECO:0000256" key="1">
    <source>
        <dbReference type="ARBA" id="ARBA00004141"/>
    </source>
</evidence>
<feature type="transmembrane region" description="Helical" evidence="6">
    <location>
        <begin position="306"/>
        <end position="329"/>
    </location>
</feature>
<feature type="transmembrane region" description="Helical" evidence="6">
    <location>
        <begin position="155"/>
        <end position="175"/>
    </location>
</feature>
<evidence type="ECO:0000256" key="5">
    <source>
        <dbReference type="ARBA" id="ARBA00023136"/>
    </source>
</evidence>
<dbReference type="PANTHER" id="PTHR42893:SF46">
    <property type="entry name" value="PROTEIN DETOXIFICATION 44, CHLOROPLASTIC"/>
    <property type="match status" value="1"/>
</dbReference>
<comment type="similarity">
    <text evidence="2">Belongs to the multi antimicrobial extrusion (MATE) (TC 2.A.66.1) family.</text>
</comment>
<feature type="transmembrane region" description="Helical" evidence="6">
    <location>
        <begin position="130"/>
        <end position="148"/>
    </location>
</feature>
<proteinExistence type="inferred from homology"/>
<feature type="transmembrane region" description="Helical" evidence="6">
    <location>
        <begin position="349"/>
        <end position="370"/>
    </location>
</feature>
<keyword evidence="3 6" id="KW-0812">Transmembrane</keyword>
<evidence type="ECO:0000313" key="7">
    <source>
        <dbReference type="EMBL" id="PJZ71032.1"/>
    </source>
</evidence>
<dbReference type="GO" id="GO:0042910">
    <property type="term" value="F:xenobiotic transmembrane transporter activity"/>
    <property type="evidence" value="ECO:0007669"/>
    <property type="project" value="InterPro"/>
</dbReference>
<protein>
    <submittedName>
        <fullName evidence="8">MATE family efflux transporter</fullName>
    </submittedName>
</protein>
<feature type="transmembrane region" description="Helical" evidence="6">
    <location>
        <begin position="382"/>
        <end position="399"/>
    </location>
</feature>
<dbReference type="EMBL" id="NPDY01000001">
    <property type="protein sequence ID" value="PJZ71032.1"/>
    <property type="molecule type" value="Genomic_DNA"/>
</dbReference>
<organism evidence="8 10">
    <name type="scientific">Leptospira perolatii</name>
    <dbReference type="NCBI Taxonomy" id="2023191"/>
    <lineage>
        <taxon>Bacteria</taxon>
        <taxon>Pseudomonadati</taxon>
        <taxon>Spirochaetota</taxon>
        <taxon>Spirochaetia</taxon>
        <taxon>Leptospirales</taxon>
        <taxon>Leptospiraceae</taxon>
        <taxon>Leptospira</taxon>
    </lineage>
</organism>
<evidence type="ECO:0000256" key="6">
    <source>
        <dbReference type="SAM" id="Phobius"/>
    </source>
</evidence>
<dbReference type="EMBL" id="NPDZ01000001">
    <property type="protein sequence ID" value="PJZ74564.1"/>
    <property type="molecule type" value="Genomic_DNA"/>
</dbReference>
<dbReference type="Proteomes" id="UP000231962">
    <property type="component" value="Unassembled WGS sequence"/>
</dbReference>
<evidence type="ECO:0000256" key="3">
    <source>
        <dbReference type="ARBA" id="ARBA00022692"/>
    </source>
</evidence>
<gene>
    <name evidence="7" type="ORF">CH360_00420</name>
    <name evidence="8" type="ORF">CH373_00420</name>
</gene>
<sequence length="439" mass="48765">MEKKFFRLTFYNVLANLTVPLTGLADTAVLGHLDTHVYMAGVALSEIIFDYLFWSFGFLRMGTTGLTAQAFGAKDEHKSFLIFYRSLILGCGIGIGILLLQKPIQQISLKILHGEISVLIAGMDYYEARILSAPATLINFVLTGWFLGRSKSRTVLVATILANLVNIGLNFWFVLYLDWRAWGAGFATSISQYLMTGFFLCFLFLEKRRIGLKRSSLSESIFSLSGFGDLLSLNRDILFRTVMLITTFSLFRNFSSEFGSTYLAANAILHQLVLVAAYWMDGAAIATETIAGDTKGKGDFQGLSSLLKLALLSAGIIAFLFCVALTLFPTQLFSMITRNVPVLELAISYRLWLWPVLIFGSIAFIFDGFFLGISDGKTLRNAMIISTLVFFLPFALWGKEASSNHILWLSLSSFMFGRALTLGVAAARKIRDSIPLLQR</sequence>
<keyword evidence="9" id="KW-1185">Reference proteome</keyword>
<dbReference type="CDD" id="cd13136">
    <property type="entry name" value="MATE_DinF_like"/>
    <property type="match status" value="1"/>
</dbReference>
<evidence type="ECO:0000313" key="10">
    <source>
        <dbReference type="Proteomes" id="UP000231990"/>
    </source>
</evidence>
<name>A0A2M9ZRA4_9LEPT</name>
<reference evidence="9 10" key="1">
    <citation type="submission" date="2017-07" db="EMBL/GenBank/DDBJ databases">
        <title>Leptospira spp. isolated from tropical soils.</title>
        <authorList>
            <person name="Thibeaux R."/>
            <person name="Iraola G."/>
            <person name="Ferres I."/>
            <person name="Bierque E."/>
            <person name="Girault D."/>
            <person name="Soupe-Gilbert M.-E."/>
            <person name="Picardeau M."/>
            <person name="Goarant C."/>
        </authorList>
    </citation>
    <scope>NUCLEOTIDE SEQUENCE [LARGE SCALE GENOMIC DNA]</scope>
    <source>
        <strain evidence="8 10">FH1-B-B1</strain>
        <strain evidence="7 9">FH1-B-C1</strain>
    </source>
</reference>
<feature type="transmembrane region" description="Helical" evidence="6">
    <location>
        <begin position="181"/>
        <end position="205"/>
    </location>
</feature>
<dbReference type="InterPro" id="IPR002528">
    <property type="entry name" value="MATE_fam"/>
</dbReference>
<dbReference type="GO" id="GO:0015297">
    <property type="term" value="F:antiporter activity"/>
    <property type="evidence" value="ECO:0007669"/>
    <property type="project" value="InterPro"/>
</dbReference>
<feature type="transmembrane region" description="Helical" evidence="6">
    <location>
        <begin position="405"/>
        <end position="427"/>
    </location>
</feature>
<accession>A0A2M9ZRA4</accession>
<dbReference type="AlphaFoldDB" id="A0A2M9ZRA4"/>
<keyword evidence="5 6" id="KW-0472">Membrane</keyword>
<comment type="caution">
    <text evidence="8">The sequence shown here is derived from an EMBL/GenBank/DDBJ whole genome shotgun (WGS) entry which is preliminary data.</text>
</comment>
<evidence type="ECO:0000256" key="2">
    <source>
        <dbReference type="ARBA" id="ARBA00010199"/>
    </source>
</evidence>
<dbReference type="RefSeq" id="WP_100711975.1">
    <property type="nucleotide sequence ID" value="NZ_NPDY01000001.1"/>
</dbReference>
<keyword evidence="4 6" id="KW-1133">Transmembrane helix</keyword>
<dbReference type="Proteomes" id="UP000231990">
    <property type="component" value="Unassembled WGS sequence"/>
</dbReference>
<evidence type="ECO:0000256" key="4">
    <source>
        <dbReference type="ARBA" id="ARBA00022989"/>
    </source>
</evidence>
<evidence type="ECO:0000313" key="9">
    <source>
        <dbReference type="Proteomes" id="UP000231962"/>
    </source>
</evidence>
<dbReference type="NCBIfam" id="TIGR00797">
    <property type="entry name" value="matE"/>
    <property type="match status" value="1"/>
</dbReference>
<dbReference type="InterPro" id="IPR044644">
    <property type="entry name" value="DinF-like"/>
</dbReference>
<comment type="subcellular location">
    <subcellularLocation>
        <location evidence="1">Membrane</location>
        <topology evidence="1">Multi-pass membrane protein</topology>
    </subcellularLocation>
</comment>
<feature type="transmembrane region" description="Helical" evidence="6">
    <location>
        <begin position="37"/>
        <end position="59"/>
    </location>
</feature>
<feature type="transmembrane region" description="Helical" evidence="6">
    <location>
        <begin position="80"/>
        <end position="100"/>
    </location>
</feature>
<feature type="transmembrane region" description="Helical" evidence="6">
    <location>
        <begin position="12"/>
        <end position="31"/>
    </location>
</feature>
<dbReference type="OrthoDB" id="9776324at2"/>
<dbReference type="PANTHER" id="PTHR42893">
    <property type="entry name" value="PROTEIN DETOXIFICATION 44, CHLOROPLASTIC-RELATED"/>
    <property type="match status" value="1"/>
</dbReference>
<evidence type="ECO:0000313" key="8">
    <source>
        <dbReference type="EMBL" id="PJZ74564.1"/>
    </source>
</evidence>